<name>A0A439CXT9_9PEZI</name>
<keyword evidence="3" id="KW-1185">Reference proteome</keyword>
<evidence type="ECO:0000259" key="1">
    <source>
        <dbReference type="Pfam" id="PF24476"/>
    </source>
</evidence>
<reference evidence="2 3" key="1">
    <citation type="submission" date="2018-12" db="EMBL/GenBank/DDBJ databases">
        <title>Draft genome sequence of Xylaria grammica IHI A82.</title>
        <authorList>
            <person name="Buettner E."/>
            <person name="Kellner H."/>
        </authorList>
    </citation>
    <scope>NUCLEOTIDE SEQUENCE [LARGE SCALE GENOMIC DNA]</scope>
    <source>
        <strain evidence="2 3">IHI A82</strain>
    </source>
</reference>
<accession>A0A439CXT9</accession>
<evidence type="ECO:0000313" key="2">
    <source>
        <dbReference type="EMBL" id="RWA07042.1"/>
    </source>
</evidence>
<dbReference type="AlphaFoldDB" id="A0A439CXT9"/>
<dbReference type="Proteomes" id="UP000286045">
    <property type="component" value="Unassembled WGS sequence"/>
</dbReference>
<dbReference type="PANTHER" id="PTHR37542:SF3">
    <property type="entry name" value="PRION-INHIBITION AND PROPAGATION HELO DOMAIN-CONTAINING PROTEIN"/>
    <property type="match status" value="1"/>
</dbReference>
<dbReference type="PANTHER" id="PTHR37542">
    <property type="entry name" value="HELO DOMAIN-CONTAINING PROTEIN-RELATED"/>
    <property type="match status" value="1"/>
</dbReference>
<dbReference type="Pfam" id="PF24476">
    <property type="entry name" value="DUF7580"/>
    <property type="match status" value="1"/>
</dbReference>
<sequence length="764" mass="86265">MKVRMYSYIGEVSCGKMGLAAAYEGVRDPTGALNGRDSLDLSLRRRTYESVKVVALYWEDGHQGYKDEGRAVASTFNRVFQYPTEEFAIPSSNTYAHVLGFMTRVLLEIGTAAEETKAASLLIIHYGGHGDRDDNIHQGQEKRSVWAAHRAGEPTLQWYRVQDQLDDLKSRNTDILLLLDCCFAAQAARAHADLGGRFEILAASAMGMETPAPGNTSFTAILLNEIVQQLETEDSIIVKDLHGLICNRRSQLWATPVHISVKAGQRSIRLQPLSELSRSQALKDQEDIANKYFLHLLLEIDGELGALHIDEIARWLGADTPRIVSKLVFQTTTQISIAIQKMERRSDEISSRLDGVSKQEIKTAWYQVVDLVERYYAAKHHQRHQQPPYHSSNDQRAHDFLRQLDFCNSSVISTIERNLLGELDVQNDSISMDKAIERAINDDTVRELGLVEQFRMRRMISQSEVPHNPDSHEVVFDEDVKDGGTMVEEKEYGPYINPAELPSLVARVALLADLLRTPKSMGFRALKCLKWENRTLENKFVLYFEVPNGYTSGEDSYQTLHSIIRTAKSSMRPSMDNRMAIALGIATAIQKWHSIGWVHQGINSHNILFFRSKLTGQLDYLHPFLHGFDFSRPDCGPSIGVAMDDLALNLYRHPNRQGDTRQGHRKIHDLYSLGVVLLEIGLWQTAISMLDTRRQYQARDIQKLLQRCCADRVAHYAGESYQSAVAACLSSDFGVDTDNEKGSNLARAFELRVVDMIRKGICLT</sequence>
<dbReference type="InterPro" id="IPR056002">
    <property type="entry name" value="DUF7580"/>
</dbReference>
<evidence type="ECO:0000313" key="3">
    <source>
        <dbReference type="Proteomes" id="UP000286045"/>
    </source>
</evidence>
<comment type="caution">
    <text evidence="2">The sequence shown here is derived from an EMBL/GenBank/DDBJ whole genome shotgun (WGS) entry which is preliminary data.</text>
</comment>
<dbReference type="InterPro" id="IPR011009">
    <property type="entry name" value="Kinase-like_dom_sf"/>
</dbReference>
<proteinExistence type="predicted"/>
<organism evidence="2 3">
    <name type="scientific">Xylaria grammica</name>
    <dbReference type="NCBI Taxonomy" id="363999"/>
    <lineage>
        <taxon>Eukaryota</taxon>
        <taxon>Fungi</taxon>
        <taxon>Dikarya</taxon>
        <taxon>Ascomycota</taxon>
        <taxon>Pezizomycotina</taxon>
        <taxon>Sordariomycetes</taxon>
        <taxon>Xylariomycetidae</taxon>
        <taxon>Xylariales</taxon>
        <taxon>Xylariaceae</taxon>
        <taxon>Xylaria</taxon>
    </lineage>
</organism>
<dbReference type="SUPFAM" id="SSF56112">
    <property type="entry name" value="Protein kinase-like (PK-like)"/>
    <property type="match status" value="1"/>
</dbReference>
<feature type="domain" description="DUF7580" evidence="1">
    <location>
        <begin position="555"/>
        <end position="741"/>
    </location>
</feature>
<gene>
    <name evidence="2" type="ORF">EKO27_g8069</name>
</gene>
<dbReference type="STRING" id="363999.A0A439CXT9"/>
<dbReference type="EMBL" id="RYZI01000287">
    <property type="protein sequence ID" value="RWA07042.1"/>
    <property type="molecule type" value="Genomic_DNA"/>
</dbReference>
<protein>
    <recommendedName>
        <fullName evidence="1">DUF7580 domain-containing protein</fullName>
    </recommendedName>
</protein>
<dbReference type="Gene3D" id="1.10.510.10">
    <property type="entry name" value="Transferase(Phosphotransferase) domain 1"/>
    <property type="match status" value="1"/>
</dbReference>